<evidence type="ECO:0000313" key="3">
    <source>
        <dbReference type="Proteomes" id="UP000284403"/>
    </source>
</evidence>
<gene>
    <name evidence="2" type="ORF">Tco025E_07712</name>
</gene>
<dbReference type="Proteomes" id="UP000284403">
    <property type="component" value="Unassembled WGS sequence"/>
</dbReference>
<sequence>MTAEKGPSITLRLQRLYESVTAAIEEDARADFQHATPSSTLMMDVAQDYSSILGDAASLAVVPDSSVVIYEALRVASCLLAFESHGVRGTSAATETVAAFIAYALEGIERLVTLLPSNEDLPLPKPSREKLIAVVCLLLYPAAQQQSEPDRAASSNSHPSSGGDAVAGVSRPQHAWRDRRLLCARLLTECGLPRCRDMEELLSSSCVYGSLLQQFLLQTLQREFTMMRRHASGLLTALNGITDEFADEAGTSGSGGCDEKRFYYYAILSASSGGVPTRPARSGSTASSFSTGCNTPRSRHTSDDSAWQLRGGKRRSSTTQRLVCQGSAAVLWSLAALASLGAGEARHEEAAPQELYDQTSDFVDFVGDLVSVCAVVVRPFLTEQLELMRQLRQDTFHASLHSQALRGLLLCINEDVARYCQWKAVVEQFLSRWDPAFARASPPRTAANGAPLVSPRGAQESREKRQAEQVLLQGNLVLGTGLENNTEPRWEPVVPALAAHLALPIPDDSELAVPEVVSLFTEVKHFREGEREALWTHWTRLRRNTMTLAAEVARMQHRLNFLLESKVMLSSLSAAPRQAFECEWEKRISQRLRDLQQALRRAQQRQGEQPQRGSQTSQVHQ</sequence>
<dbReference type="AlphaFoldDB" id="A0A3R7KDD5"/>
<dbReference type="RefSeq" id="XP_029225325.1">
    <property type="nucleotide sequence ID" value="XM_029374571.1"/>
</dbReference>
<feature type="compositionally biased region" description="Polar residues" evidence="1">
    <location>
        <begin position="282"/>
        <end position="296"/>
    </location>
</feature>
<reference evidence="2 3" key="1">
    <citation type="journal article" date="2018" name="BMC Genomics">
        <title>Genomic comparison of Trypanosoma conorhini and Trypanosoma rangeli to Trypanosoma cruzi strains of high and low virulence.</title>
        <authorList>
            <person name="Bradwell K.R."/>
            <person name="Koparde V.N."/>
            <person name="Matveyev A.V."/>
            <person name="Serrano M.G."/>
            <person name="Alves J.M."/>
            <person name="Parikh H."/>
            <person name="Huang B."/>
            <person name="Lee V."/>
            <person name="Espinosa-Alvarez O."/>
            <person name="Ortiz P.A."/>
            <person name="Costa-Martins A.G."/>
            <person name="Teixeira M.M."/>
            <person name="Buck G.A."/>
        </authorList>
    </citation>
    <scope>NUCLEOTIDE SEQUENCE [LARGE SCALE GENOMIC DNA]</scope>
    <source>
        <strain evidence="2 3">025E</strain>
    </source>
</reference>
<accession>A0A3R7KDD5</accession>
<dbReference type="OrthoDB" id="250498at2759"/>
<evidence type="ECO:0000256" key="1">
    <source>
        <dbReference type="SAM" id="MobiDB-lite"/>
    </source>
</evidence>
<evidence type="ECO:0000313" key="2">
    <source>
        <dbReference type="EMBL" id="RNF05819.1"/>
    </source>
</evidence>
<proteinExistence type="predicted"/>
<name>A0A3R7KDD5_9TRYP</name>
<feature type="region of interest" description="Disordered" evidence="1">
    <location>
        <begin position="598"/>
        <end position="621"/>
    </location>
</feature>
<dbReference type="GeneID" id="40321323"/>
<keyword evidence="3" id="KW-1185">Reference proteome</keyword>
<feature type="region of interest" description="Disordered" evidence="1">
    <location>
        <begin position="441"/>
        <end position="464"/>
    </location>
</feature>
<organism evidence="2 3">
    <name type="scientific">Trypanosoma conorhini</name>
    <dbReference type="NCBI Taxonomy" id="83891"/>
    <lineage>
        <taxon>Eukaryota</taxon>
        <taxon>Discoba</taxon>
        <taxon>Euglenozoa</taxon>
        <taxon>Kinetoplastea</taxon>
        <taxon>Metakinetoplastina</taxon>
        <taxon>Trypanosomatida</taxon>
        <taxon>Trypanosomatidae</taxon>
        <taxon>Trypanosoma</taxon>
    </lineage>
</organism>
<dbReference type="EMBL" id="MKKU01000622">
    <property type="protein sequence ID" value="RNF05819.1"/>
    <property type="molecule type" value="Genomic_DNA"/>
</dbReference>
<feature type="compositionally biased region" description="Polar residues" evidence="1">
    <location>
        <begin position="607"/>
        <end position="621"/>
    </location>
</feature>
<feature type="region of interest" description="Disordered" evidence="1">
    <location>
        <begin position="147"/>
        <end position="171"/>
    </location>
</feature>
<feature type="compositionally biased region" description="Polar residues" evidence="1">
    <location>
        <begin position="147"/>
        <end position="160"/>
    </location>
</feature>
<feature type="region of interest" description="Disordered" evidence="1">
    <location>
        <begin position="275"/>
        <end position="313"/>
    </location>
</feature>
<comment type="caution">
    <text evidence="2">The sequence shown here is derived from an EMBL/GenBank/DDBJ whole genome shotgun (WGS) entry which is preliminary data.</text>
</comment>
<protein>
    <submittedName>
        <fullName evidence="2">Uncharacterized protein</fullName>
    </submittedName>
</protein>